<dbReference type="Gene3D" id="3.40.50.10540">
    <property type="entry name" value="Crotonobetainyl-coa:carnitine coa-transferase, domain 1"/>
    <property type="match status" value="1"/>
</dbReference>
<accession>A0A553HVL5</accession>
<dbReference type="Proteomes" id="UP000319160">
    <property type="component" value="Unassembled WGS sequence"/>
</dbReference>
<evidence type="ECO:0000256" key="1">
    <source>
        <dbReference type="ARBA" id="ARBA00008383"/>
    </source>
</evidence>
<dbReference type="SUPFAM" id="SSF89796">
    <property type="entry name" value="CoA-transferase family III (CaiB/BaiF)"/>
    <property type="match status" value="2"/>
</dbReference>
<dbReference type="InterPro" id="IPR052985">
    <property type="entry name" value="CoA-trans_III_biosynth/detox"/>
</dbReference>
<evidence type="ECO:0000256" key="2">
    <source>
        <dbReference type="SAM" id="MobiDB-lite"/>
    </source>
</evidence>
<evidence type="ECO:0000313" key="4">
    <source>
        <dbReference type="EMBL" id="TRX91992.1"/>
    </source>
</evidence>
<dbReference type="OrthoDB" id="2308815at2759"/>
<dbReference type="AlphaFoldDB" id="A0A553HVL5"/>
<dbReference type="PANTHER" id="PTHR48229">
    <property type="entry name" value="CAIB/BAIF FAMILY ENZYME (AFU_ORTHOLOGUE AFUA_1G05360)-RELATED"/>
    <property type="match status" value="1"/>
</dbReference>
<dbReference type="STRING" id="2512241.A0A553HVL5"/>
<dbReference type="GO" id="GO:0003824">
    <property type="term" value="F:catalytic activity"/>
    <property type="evidence" value="ECO:0007669"/>
    <property type="project" value="InterPro"/>
</dbReference>
<dbReference type="PANTHER" id="PTHR48229:SF1">
    <property type="entry name" value="ALPHA METHYLACYL-COA RACEMASE-RELATED"/>
    <property type="match status" value="1"/>
</dbReference>
<dbReference type="Pfam" id="PF06985">
    <property type="entry name" value="HET"/>
    <property type="match status" value="1"/>
</dbReference>
<name>A0A553HVL5_9PEZI</name>
<dbReference type="Pfam" id="PF02515">
    <property type="entry name" value="CoA_transf_3"/>
    <property type="match status" value="1"/>
</dbReference>
<feature type="compositionally biased region" description="Polar residues" evidence="2">
    <location>
        <begin position="1044"/>
        <end position="1054"/>
    </location>
</feature>
<organism evidence="4 5">
    <name type="scientific">Xylaria flabelliformis</name>
    <dbReference type="NCBI Taxonomy" id="2512241"/>
    <lineage>
        <taxon>Eukaryota</taxon>
        <taxon>Fungi</taxon>
        <taxon>Dikarya</taxon>
        <taxon>Ascomycota</taxon>
        <taxon>Pezizomycotina</taxon>
        <taxon>Sordariomycetes</taxon>
        <taxon>Xylariomycetidae</taxon>
        <taxon>Xylariales</taxon>
        <taxon>Xylariaceae</taxon>
        <taxon>Xylaria</taxon>
    </lineage>
</organism>
<sequence>MPSPTLSIAMMLVSQKNHVLHIEERQLPVLDTLQHFFHILSSKGALLDDTWWWIDSICINLDNKEERGKQVQLMRQIYRNAHSVVFWLGKGSDDTDQAIDFIELLNKTIRQQIYNPEEIRGIFQQAHYLAHWAALTRFFQRRWWSRIWTLQEYAMPKNVSFWDGMRSVSRFAVEGALMAGDQCTALAFKGTSAFRQGFSRRRVRRLCDLGHEPGAKPSISLIALAAYSSCYDATDDRDRLYGIRALATDSFLLDVNYALSVEEVYLRFTKSFIEYYKSLDAICFASIYSPSAGSSLPSWVPDWRTTTDPLVFPLMVSQSARTHIGNLRPPATLVEPSDPSLCYAASKNSEAVYDFEGSKLLARGIVIDTIDGLGGSKNTGLVQSSALDDPQNPAYAKLACSPSDILRSVCKSLVLDRKDRFMRFTMPTEEFLHDFLWLCAQLITKSTTPVPEEFQEWFDYTKSLRIQGHSFESILRDHMEADINLSSSTPNQDEYIMDTFFDEAARIFRSILLADPRLEIPDEVRNAAERTSFDPSALSKPFLPAPVKCTESSAALWALLGTFGNAIAQRRYGIEQSCVVSSDVASMFLFSFLLLRVGGKPVSDPAVAARYSVYDLTKQMTPWRRLVTNVYPTRDGRWFHLHGGLDSDRSLRMLGLPPRADVTDEMEVIRRLEESVVKFDAEWLDVESNEYWRQAGGICLTPEEYRDSEQGRALANEGLYTVEEFLSDGLPPVPWPKVQTTTYRPLEGVKIVDLTRAIAGPTIARLAALFGATVVRVSNMELPDLGIVLFESNLGKRDAHLNLKTEDGRRALRELIQDADVVLDGYRPGALERLGFGPTYVHGIATRRGKGIIYARENCYGWKGPWKHRSGWQQISDAVTGIGWLFGRMWGRDEPVMPFLPNSDFQTGIVGCIAIMNALDRRNKNGGNYLVSTSLNQLNSFLISLGTQSPEVCQDLRERWPDMMQFRYYDDLHRQMRVLANCLPKVAPELFQEKNFRTMKADLGVPDEDMVFLGPAVTYGTTELRYNSGSCMRGTHRPEWPVGEQSSLGSTHFS</sequence>
<dbReference type="InterPro" id="IPR010730">
    <property type="entry name" value="HET"/>
</dbReference>
<evidence type="ECO:0000259" key="3">
    <source>
        <dbReference type="Pfam" id="PF06985"/>
    </source>
</evidence>
<comment type="similarity">
    <text evidence="1">Belongs to the CoA-transferase III family.</text>
</comment>
<dbReference type="EMBL" id="VFLP01000040">
    <property type="protein sequence ID" value="TRX91992.1"/>
    <property type="molecule type" value="Genomic_DNA"/>
</dbReference>
<keyword evidence="5" id="KW-1185">Reference proteome</keyword>
<proteinExistence type="inferred from homology"/>
<gene>
    <name evidence="4" type="ORF">FHL15_007089</name>
</gene>
<comment type="caution">
    <text evidence="4">The sequence shown here is derived from an EMBL/GenBank/DDBJ whole genome shotgun (WGS) entry which is preliminary data.</text>
</comment>
<reference evidence="5" key="1">
    <citation type="submission" date="2019-06" db="EMBL/GenBank/DDBJ databases">
        <title>Draft genome sequence of the griseofulvin-producing fungus Xylaria cubensis strain G536.</title>
        <authorList>
            <person name="Mead M.E."/>
            <person name="Raja H.A."/>
            <person name="Steenwyk J.L."/>
            <person name="Knowles S.L."/>
            <person name="Oberlies N.H."/>
            <person name="Rokas A."/>
        </authorList>
    </citation>
    <scope>NUCLEOTIDE SEQUENCE [LARGE SCALE GENOMIC DNA]</scope>
    <source>
        <strain evidence="5">G536</strain>
    </source>
</reference>
<protein>
    <recommendedName>
        <fullName evidence="3">Heterokaryon incompatibility domain-containing protein</fullName>
    </recommendedName>
</protein>
<dbReference type="InterPro" id="IPR003673">
    <property type="entry name" value="CoA-Trfase_fam_III"/>
</dbReference>
<evidence type="ECO:0000313" key="5">
    <source>
        <dbReference type="Proteomes" id="UP000319160"/>
    </source>
</evidence>
<feature type="domain" description="Heterokaryon incompatibility" evidence="3">
    <location>
        <begin position="15"/>
        <end position="152"/>
    </location>
</feature>
<dbReference type="InterPro" id="IPR023606">
    <property type="entry name" value="CoA-Trfase_III_dom_1_sf"/>
</dbReference>
<feature type="region of interest" description="Disordered" evidence="2">
    <location>
        <begin position="1030"/>
        <end position="1054"/>
    </location>
</feature>